<evidence type="ECO:0000313" key="1">
    <source>
        <dbReference type="EMBL" id="KAK7483921.1"/>
    </source>
</evidence>
<reference evidence="1 2" key="1">
    <citation type="journal article" date="2023" name="Sci. Data">
        <title>Genome assembly of the Korean intertidal mud-creeper Batillaria attramentaria.</title>
        <authorList>
            <person name="Patra A.K."/>
            <person name="Ho P.T."/>
            <person name="Jun S."/>
            <person name="Lee S.J."/>
            <person name="Kim Y."/>
            <person name="Won Y.J."/>
        </authorList>
    </citation>
    <scope>NUCLEOTIDE SEQUENCE [LARGE SCALE GENOMIC DNA]</scope>
    <source>
        <strain evidence="1">Wonlab-2016</strain>
    </source>
</reference>
<keyword evidence="2" id="KW-1185">Reference proteome</keyword>
<name>A0ABD0KAC0_9CAEN</name>
<dbReference type="Proteomes" id="UP001519460">
    <property type="component" value="Unassembled WGS sequence"/>
</dbReference>
<evidence type="ECO:0000313" key="2">
    <source>
        <dbReference type="Proteomes" id="UP001519460"/>
    </source>
</evidence>
<dbReference type="EMBL" id="JACVVK020000218">
    <property type="protein sequence ID" value="KAK7483921.1"/>
    <property type="molecule type" value="Genomic_DNA"/>
</dbReference>
<sequence length="94" mass="10827">MLLVHSKLALLHPSLTMHVANHASFEFPAEHLQMFMTDLPWCRQQWTVECRQGADTNIWRNKREHPPMNCARCLSQNGRHMEAKPDPAVPSLIA</sequence>
<organism evidence="1 2">
    <name type="scientific">Batillaria attramentaria</name>
    <dbReference type="NCBI Taxonomy" id="370345"/>
    <lineage>
        <taxon>Eukaryota</taxon>
        <taxon>Metazoa</taxon>
        <taxon>Spiralia</taxon>
        <taxon>Lophotrochozoa</taxon>
        <taxon>Mollusca</taxon>
        <taxon>Gastropoda</taxon>
        <taxon>Caenogastropoda</taxon>
        <taxon>Sorbeoconcha</taxon>
        <taxon>Cerithioidea</taxon>
        <taxon>Batillariidae</taxon>
        <taxon>Batillaria</taxon>
    </lineage>
</organism>
<gene>
    <name evidence="1" type="ORF">BaRGS_00024805</name>
</gene>
<dbReference type="AlphaFoldDB" id="A0ABD0KAC0"/>
<proteinExistence type="predicted"/>
<accession>A0ABD0KAC0</accession>
<comment type="caution">
    <text evidence="1">The sequence shown here is derived from an EMBL/GenBank/DDBJ whole genome shotgun (WGS) entry which is preliminary data.</text>
</comment>
<protein>
    <submittedName>
        <fullName evidence="1">Uncharacterized protein</fullName>
    </submittedName>
</protein>